<dbReference type="PhylomeDB" id="B4IX41"/>
<sequence>MGGTRCIFRDCHVSSQRNPKMHFFKLPVRDPVLLEAWLKNCGNADILNVAREKLINRAVCARHFRYECFMNYKLDRLIPRQMPTLVRVSKELAWDMEHLDENGEATMVKLSVPKLLHLIPPDNFECPLGFTEDALFGRKYAVKRGAAPKPLLLIASKRKKEQDAKDNMAASMIDNNLTSVKTELSTKPIDLTASFVQEADATIIDAIMPTPPAEENYEDLQHKYDELKTNFDRLATENGELKQSVIKLEAHKRHLNNSSSSKPQLYNSIKKYLCPTMAALVRMEMFGSAERAWKQDERDFAKELLQLGEDVYAHCCDEWRFRLPSLRMTRTWLEATTGPDDDNDVEDQML</sequence>
<keyword evidence="2 5" id="KW-0863">Zinc-finger</keyword>
<dbReference type="Proteomes" id="UP000001070">
    <property type="component" value="Unassembled WGS sequence"/>
</dbReference>
<keyword evidence="4 5" id="KW-0238">DNA-binding</keyword>
<dbReference type="InterPro" id="IPR026516">
    <property type="entry name" value="THAP1/10"/>
</dbReference>
<dbReference type="GO" id="GO:0043565">
    <property type="term" value="F:sequence-specific DNA binding"/>
    <property type="evidence" value="ECO:0007669"/>
    <property type="project" value="InterPro"/>
</dbReference>
<feature type="domain" description="THAP-type" evidence="7">
    <location>
        <begin position="1"/>
        <end position="86"/>
    </location>
</feature>
<reference evidence="8 9" key="1">
    <citation type="journal article" date="2007" name="Nature">
        <title>Evolution of genes and genomes on the Drosophila phylogeny.</title>
        <authorList>
            <consortium name="Drosophila 12 Genomes Consortium"/>
            <person name="Clark A.G."/>
            <person name="Eisen M.B."/>
            <person name="Smith D.R."/>
            <person name="Bergman C.M."/>
            <person name="Oliver B."/>
            <person name="Markow T.A."/>
            <person name="Kaufman T.C."/>
            <person name="Kellis M."/>
            <person name="Gelbart W."/>
            <person name="Iyer V.N."/>
            <person name="Pollard D.A."/>
            <person name="Sackton T.B."/>
            <person name="Larracuente A.M."/>
            <person name="Singh N.D."/>
            <person name="Abad J.P."/>
            <person name="Abt D.N."/>
            <person name="Adryan B."/>
            <person name="Aguade M."/>
            <person name="Akashi H."/>
            <person name="Anderson W.W."/>
            <person name="Aquadro C.F."/>
            <person name="Ardell D.H."/>
            <person name="Arguello R."/>
            <person name="Artieri C.G."/>
            <person name="Barbash D.A."/>
            <person name="Barker D."/>
            <person name="Barsanti P."/>
            <person name="Batterham P."/>
            <person name="Batzoglou S."/>
            <person name="Begun D."/>
            <person name="Bhutkar A."/>
            <person name="Blanco E."/>
            <person name="Bosak S.A."/>
            <person name="Bradley R.K."/>
            <person name="Brand A.D."/>
            <person name="Brent M.R."/>
            <person name="Brooks A.N."/>
            <person name="Brown R.H."/>
            <person name="Butlin R.K."/>
            <person name="Caggese C."/>
            <person name="Calvi B.R."/>
            <person name="Bernardo de Carvalho A."/>
            <person name="Caspi A."/>
            <person name="Castrezana S."/>
            <person name="Celniker S.E."/>
            <person name="Chang J.L."/>
            <person name="Chapple C."/>
            <person name="Chatterji S."/>
            <person name="Chinwalla A."/>
            <person name="Civetta A."/>
            <person name="Clifton S.W."/>
            <person name="Comeron J.M."/>
            <person name="Costello J.C."/>
            <person name="Coyne J.A."/>
            <person name="Daub J."/>
            <person name="David R.G."/>
            <person name="Delcher A.L."/>
            <person name="Delehaunty K."/>
            <person name="Do C.B."/>
            <person name="Ebling H."/>
            <person name="Edwards K."/>
            <person name="Eickbush T."/>
            <person name="Evans J.D."/>
            <person name="Filipski A."/>
            <person name="Findeiss S."/>
            <person name="Freyhult E."/>
            <person name="Fulton L."/>
            <person name="Fulton R."/>
            <person name="Garcia A.C."/>
            <person name="Gardiner A."/>
            <person name="Garfield D.A."/>
            <person name="Garvin B.E."/>
            <person name="Gibson G."/>
            <person name="Gilbert D."/>
            <person name="Gnerre S."/>
            <person name="Godfrey J."/>
            <person name="Good R."/>
            <person name="Gotea V."/>
            <person name="Gravely B."/>
            <person name="Greenberg A.J."/>
            <person name="Griffiths-Jones S."/>
            <person name="Gross S."/>
            <person name="Guigo R."/>
            <person name="Gustafson E.A."/>
            <person name="Haerty W."/>
            <person name="Hahn M.W."/>
            <person name="Halligan D.L."/>
            <person name="Halpern A.L."/>
            <person name="Halter G.M."/>
            <person name="Han M.V."/>
            <person name="Heger A."/>
            <person name="Hillier L."/>
            <person name="Hinrichs A.S."/>
            <person name="Holmes I."/>
            <person name="Hoskins R.A."/>
            <person name="Hubisz M.J."/>
            <person name="Hultmark D."/>
            <person name="Huntley M.A."/>
            <person name="Jaffe D.B."/>
            <person name="Jagadeeshan S."/>
            <person name="Jeck W.R."/>
            <person name="Johnson J."/>
            <person name="Jones C.D."/>
            <person name="Jordan W.C."/>
            <person name="Karpen G.H."/>
            <person name="Kataoka E."/>
            <person name="Keightley P.D."/>
            <person name="Kheradpour P."/>
            <person name="Kirkness E.F."/>
            <person name="Koerich L.B."/>
            <person name="Kristiansen K."/>
            <person name="Kudrna D."/>
            <person name="Kulathinal R.J."/>
            <person name="Kumar S."/>
            <person name="Kwok R."/>
            <person name="Lander E."/>
            <person name="Langley C.H."/>
            <person name="Lapoint R."/>
            <person name="Lazzaro B.P."/>
            <person name="Lee S.J."/>
            <person name="Levesque L."/>
            <person name="Li R."/>
            <person name="Lin C.F."/>
            <person name="Lin M.F."/>
            <person name="Lindblad-Toh K."/>
            <person name="Llopart A."/>
            <person name="Long M."/>
            <person name="Low L."/>
            <person name="Lozovsky E."/>
            <person name="Lu J."/>
            <person name="Luo M."/>
            <person name="Machado C.A."/>
            <person name="Makalowski W."/>
            <person name="Marzo M."/>
            <person name="Matsuda M."/>
            <person name="Matzkin L."/>
            <person name="McAllister B."/>
            <person name="McBride C.S."/>
            <person name="McKernan B."/>
            <person name="McKernan K."/>
            <person name="Mendez-Lago M."/>
            <person name="Minx P."/>
            <person name="Mollenhauer M.U."/>
            <person name="Montooth K."/>
            <person name="Mount S.M."/>
            <person name="Mu X."/>
            <person name="Myers E."/>
            <person name="Negre B."/>
            <person name="Newfeld S."/>
            <person name="Nielsen R."/>
            <person name="Noor M.A."/>
            <person name="O'Grady P."/>
            <person name="Pachter L."/>
            <person name="Papaceit M."/>
            <person name="Parisi M.J."/>
            <person name="Parisi M."/>
            <person name="Parts L."/>
            <person name="Pedersen J.S."/>
            <person name="Pesole G."/>
            <person name="Phillippy A.M."/>
            <person name="Ponting C.P."/>
            <person name="Pop M."/>
            <person name="Porcelli D."/>
            <person name="Powell J.R."/>
            <person name="Prohaska S."/>
            <person name="Pruitt K."/>
            <person name="Puig M."/>
            <person name="Quesneville H."/>
            <person name="Ram K.R."/>
            <person name="Rand D."/>
            <person name="Rasmussen M.D."/>
            <person name="Reed L.K."/>
            <person name="Reenan R."/>
            <person name="Reily A."/>
            <person name="Remington K.A."/>
            <person name="Rieger T.T."/>
            <person name="Ritchie M.G."/>
            <person name="Robin C."/>
            <person name="Rogers Y.H."/>
            <person name="Rohde C."/>
            <person name="Rozas J."/>
            <person name="Rubenfield M.J."/>
            <person name="Ruiz A."/>
            <person name="Russo S."/>
            <person name="Salzberg S.L."/>
            <person name="Sanchez-Gracia A."/>
            <person name="Saranga D.J."/>
            <person name="Sato H."/>
            <person name="Schaeffer S.W."/>
            <person name="Schatz M.C."/>
            <person name="Schlenke T."/>
            <person name="Schwartz R."/>
            <person name="Segarra C."/>
            <person name="Singh R.S."/>
            <person name="Sirot L."/>
            <person name="Sirota M."/>
            <person name="Sisneros N.B."/>
            <person name="Smith C.D."/>
            <person name="Smith T.F."/>
            <person name="Spieth J."/>
            <person name="Stage D.E."/>
            <person name="Stark A."/>
            <person name="Stephan W."/>
            <person name="Strausberg R.L."/>
            <person name="Strempel S."/>
            <person name="Sturgill D."/>
            <person name="Sutton G."/>
            <person name="Sutton G.G."/>
            <person name="Tao W."/>
            <person name="Teichmann S."/>
            <person name="Tobari Y.N."/>
            <person name="Tomimura Y."/>
            <person name="Tsolas J.M."/>
            <person name="Valente V.L."/>
            <person name="Venter E."/>
            <person name="Venter J.C."/>
            <person name="Vicario S."/>
            <person name="Vieira F.G."/>
            <person name="Vilella A.J."/>
            <person name="Villasante A."/>
            <person name="Walenz B."/>
            <person name="Wang J."/>
            <person name="Wasserman M."/>
            <person name="Watts T."/>
            <person name="Wilson D."/>
            <person name="Wilson R.K."/>
            <person name="Wing R.A."/>
            <person name="Wolfner M.F."/>
            <person name="Wong A."/>
            <person name="Wong G.K."/>
            <person name="Wu C.I."/>
            <person name="Wu G."/>
            <person name="Yamamoto D."/>
            <person name="Yang H.P."/>
            <person name="Yang S.P."/>
            <person name="Yorke J.A."/>
            <person name="Yoshida K."/>
            <person name="Zdobnov E."/>
            <person name="Zhang P."/>
            <person name="Zhang Y."/>
            <person name="Zimin A.V."/>
            <person name="Baldwin J."/>
            <person name="Abdouelleil A."/>
            <person name="Abdulkadir J."/>
            <person name="Abebe A."/>
            <person name="Abera B."/>
            <person name="Abreu J."/>
            <person name="Acer S.C."/>
            <person name="Aftuck L."/>
            <person name="Alexander A."/>
            <person name="An P."/>
            <person name="Anderson E."/>
            <person name="Anderson S."/>
            <person name="Arachi H."/>
            <person name="Azer M."/>
            <person name="Bachantsang P."/>
            <person name="Barry A."/>
            <person name="Bayul T."/>
            <person name="Berlin A."/>
            <person name="Bessette D."/>
            <person name="Bloom T."/>
            <person name="Blye J."/>
            <person name="Boguslavskiy L."/>
            <person name="Bonnet C."/>
            <person name="Boukhgalter B."/>
            <person name="Bourzgui I."/>
            <person name="Brown A."/>
            <person name="Cahill P."/>
            <person name="Channer S."/>
            <person name="Cheshatsang Y."/>
            <person name="Chuda L."/>
            <person name="Citroen M."/>
            <person name="Collymore A."/>
            <person name="Cooke P."/>
            <person name="Costello M."/>
            <person name="D'Aco K."/>
            <person name="Daza R."/>
            <person name="De Haan G."/>
            <person name="DeGray S."/>
            <person name="DeMaso C."/>
            <person name="Dhargay N."/>
            <person name="Dooley K."/>
            <person name="Dooley E."/>
            <person name="Doricent M."/>
            <person name="Dorje P."/>
            <person name="Dorjee K."/>
            <person name="Dupes A."/>
            <person name="Elong R."/>
            <person name="Falk J."/>
            <person name="Farina A."/>
            <person name="Faro S."/>
            <person name="Ferguson D."/>
            <person name="Fisher S."/>
            <person name="Foley C.D."/>
            <person name="Franke A."/>
            <person name="Friedrich D."/>
            <person name="Gadbois L."/>
            <person name="Gearin G."/>
            <person name="Gearin C.R."/>
            <person name="Giannoukos G."/>
            <person name="Goode T."/>
            <person name="Graham J."/>
            <person name="Grandbois E."/>
            <person name="Grewal S."/>
            <person name="Gyaltsen K."/>
            <person name="Hafez N."/>
            <person name="Hagos B."/>
            <person name="Hall J."/>
            <person name="Henson C."/>
            <person name="Hollinger A."/>
            <person name="Honan T."/>
            <person name="Huard M.D."/>
            <person name="Hughes L."/>
            <person name="Hurhula B."/>
            <person name="Husby M.E."/>
            <person name="Kamat A."/>
            <person name="Kanga B."/>
            <person name="Kashin S."/>
            <person name="Khazanovich D."/>
            <person name="Kisner P."/>
            <person name="Lance K."/>
            <person name="Lara M."/>
            <person name="Lee W."/>
            <person name="Lennon N."/>
            <person name="Letendre F."/>
            <person name="LeVine R."/>
            <person name="Lipovsky A."/>
            <person name="Liu X."/>
            <person name="Liu J."/>
            <person name="Liu S."/>
            <person name="Lokyitsang T."/>
            <person name="Lokyitsang Y."/>
            <person name="Lubonja R."/>
            <person name="Lui A."/>
            <person name="MacDonald P."/>
            <person name="Magnisalis V."/>
            <person name="Maru K."/>
            <person name="Matthews C."/>
            <person name="McCusker W."/>
            <person name="McDonough S."/>
            <person name="Mehta T."/>
            <person name="Meldrim J."/>
            <person name="Meneus L."/>
            <person name="Mihai O."/>
            <person name="Mihalev A."/>
            <person name="Mihova T."/>
            <person name="Mittelman R."/>
            <person name="Mlenga V."/>
            <person name="Montmayeur A."/>
            <person name="Mulrain L."/>
            <person name="Navidi A."/>
            <person name="Naylor J."/>
            <person name="Negash T."/>
            <person name="Nguyen T."/>
            <person name="Nguyen N."/>
            <person name="Nicol R."/>
            <person name="Norbu C."/>
            <person name="Norbu N."/>
            <person name="Novod N."/>
            <person name="O'Neill B."/>
            <person name="Osman S."/>
            <person name="Markiewicz E."/>
            <person name="Oyono O.L."/>
            <person name="Patti C."/>
            <person name="Phunkhang P."/>
            <person name="Pierre F."/>
            <person name="Priest M."/>
            <person name="Raghuraman S."/>
            <person name="Rege F."/>
            <person name="Reyes R."/>
            <person name="Rise C."/>
            <person name="Rogov P."/>
            <person name="Ross K."/>
            <person name="Ryan E."/>
            <person name="Settipalli S."/>
            <person name="Shea T."/>
            <person name="Sherpa N."/>
            <person name="Shi L."/>
            <person name="Shih D."/>
            <person name="Sparrow T."/>
            <person name="Spaulding J."/>
            <person name="Stalker J."/>
            <person name="Stange-Thomann N."/>
            <person name="Stavropoulos S."/>
            <person name="Stone C."/>
            <person name="Strader C."/>
            <person name="Tesfaye S."/>
            <person name="Thomson T."/>
            <person name="Thoulutsang Y."/>
            <person name="Thoulutsang D."/>
            <person name="Topham K."/>
            <person name="Topping I."/>
            <person name="Tsamla T."/>
            <person name="Vassiliev H."/>
            <person name="Vo A."/>
            <person name="Wangchuk T."/>
            <person name="Wangdi T."/>
            <person name="Weiand M."/>
            <person name="Wilkinson J."/>
            <person name="Wilson A."/>
            <person name="Yadav S."/>
            <person name="Young G."/>
            <person name="Yu Q."/>
            <person name="Zembek L."/>
            <person name="Zhong D."/>
            <person name="Zimmer A."/>
            <person name="Zwirko Z."/>
            <person name="Jaffe D.B."/>
            <person name="Alvarez P."/>
            <person name="Brockman W."/>
            <person name="Butler J."/>
            <person name="Chin C."/>
            <person name="Gnerre S."/>
            <person name="Grabherr M."/>
            <person name="Kleber M."/>
            <person name="Mauceli E."/>
            <person name="MacCallum I."/>
        </authorList>
    </citation>
    <scope>NUCLEOTIDE SEQUENCE [LARGE SCALE GENOMIC DNA]</scope>
    <source>
        <strain evidence="9">Tucson 15287-2541.00</strain>
    </source>
</reference>
<keyword evidence="9" id="KW-1185">Reference proteome</keyword>
<feature type="coiled-coil region" evidence="6">
    <location>
        <begin position="217"/>
        <end position="244"/>
    </location>
</feature>
<dbReference type="HOGENOM" id="CLU_035934_0_0_1"/>
<evidence type="ECO:0000256" key="2">
    <source>
        <dbReference type="ARBA" id="ARBA00022771"/>
    </source>
</evidence>
<dbReference type="OMA" id="CFMNYKM"/>
<keyword evidence="3" id="KW-0862">Zinc</keyword>
<evidence type="ECO:0000256" key="6">
    <source>
        <dbReference type="SAM" id="Coils"/>
    </source>
</evidence>
<dbReference type="AlphaFoldDB" id="B4IX41"/>
<dbReference type="KEGG" id="dgr:6558334"/>
<dbReference type="PANTHER" id="PTHR46600:SF11">
    <property type="entry name" value="THAP DOMAIN-CONTAINING PROTEIN 10"/>
    <property type="match status" value="1"/>
</dbReference>
<keyword evidence="1" id="KW-0479">Metal-binding</keyword>
<evidence type="ECO:0000256" key="3">
    <source>
        <dbReference type="ARBA" id="ARBA00022833"/>
    </source>
</evidence>
<evidence type="ECO:0000256" key="5">
    <source>
        <dbReference type="PROSITE-ProRule" id="PRU00309"/>
    </source>
</evidence>
<evidence type="ECO:0000313" key="9">
    <source>
        <dbReference type="Proteomes" id="UP000001070"/>
    </source>
</evidence>
<evidence type="ECO:0000256" key="4">
    <source>
        <dbReference type="ARBA" id="ARBA00023125"/>
    </source>
</evidence>
<dbReference type="eggNOG" id="ENOG502QWJ9">
    <property type="taxonomic scope" value="Eukaryota"/>
</dbReference>
<dbReference type="SMART" id="SM00692">
    <property type="entry name" value="DM3"/>
    <property type="match status" value="1"/>
</dbReference>
<dbReference type="SMART" id="SM00980">
    <property type="entry name" value="THAP"/>
    <property type="match status" value="1"/>
</dbReference>
<dbReference type="SUPFAM" id="SSF57716">
    <property type="entry name" value="Glucocorticoid receptor-like (DNA-binding domain)"/>
    <property type="match status" value="1"/>
</dbReference>
<keyword evidence="6" id="KW-0175">Coiled coil</keyword>
<dbReference type="PANTHER" id="PTHR46600">
    <property type="entry name" value="THAP DOMAIN-CONTAINING"/>
    <property type="match status" value="1"/>
</dbReference>
<proteinExistence type="predicted"/>
<dbReference type="EMBL" id="CH916366">
    <property type="protein sequence ID" value="EDV96347.1"/>
    <property type="molecule type" value="Genomic_DNA"/>
</dbReference>
<dbReference type="STRING" id="7222.B4IX41"/>
<dbReference type="PROSITE" id="PS50950">
    <property type="entry name" value="ZF_THAP"/>
    <property type="match status" value="1"/>
</dbReference>
<dbReference type="GO" id="GO:0008270">
    <property type="term" value="F:zinc ion binding"/>
    <property type="evidence" value="ECO:0007669"/>
    <property type="project" value="UniProtKB-KW"/>
</dbReference>
<organism evidence="9">
    <name type="scientific">Drosophila grimshawi</name>
    <name type="common">Hawaiian fruit fly</name>
    <name type="synonym">Idiomyia grimshawi</name>
    <dbReference type="NCBI Taxonomy" id="7222"/>
    <lineage>
        <taxon>Eukaryota</taxon>
        <taxon>Metazoa</taxon>
        <taxon>Ecdysozoa</taxon>
        <taxon>Arthropoda</taxon>
        <taxon>Hexapoda</taxon>
        <taxon>Insecta</taxon>
        <taxon>Pterygota</taxon>
        <taxon>Neoptera</taxon>
        <taxon>Endopterygota</taxon>
        <taxon>Diptera</taxon>
        <taxon>Brachycera</taxon>
        <taxon>Muscomorpha</taxon>
        <taxon>Ephydroidea</taxon>
        <taxon>Drosophilidae</taxon>
        <taxon>Drosophila</taxon>
        <taxon>Hawaiian Drosophila</taxon>
    </lineage>
</organism>
<protein>
    <submittedName>
        <fullName evidence="8">GH15255</fullName>
    </submittedName>
</protein>
<dbReference type="SMR" id="B4IX41"/>
<evidence type="ECO:0000259" key="7">
    <source>
        <dbReference type="PROSITE" id="PS50950"/>
    </source>
</evidence>
<dbReference type="InParanoid" id="B4IX41"/>
<accession>B4IX41</accession>
<evidence type="ECO:0000313" key="8">
    <source>
        <dbReference type="EMBL" id="EDV96347.1"/>
    </source>
</evidence>
<gene>
    <name evidence="8" type="primary">Dgri\GH15255</name>
    <name evidence="8" type="ORF">Dgri_GH15255</name>
</gene>
<dbReference type="InterPro" id="IPR006612">
    <property type="entry name" value="THAP_Znf"/>
</dbReference>
<dbReference type="FunCoup" id="B4IX41">
    <property type="interactions" value="17"/>
</dbReference>
<evidence type="ECO:0000256" key="1">
    <source>
        <dbReference type="ARBA" id="ARBA00022723"/>
    </source>
</evidence>
<dbReference type="OrthoDB" id="7683421at2759"/>
<name>B4IX41_DROGR</name>
<dbReference type="Pfam" id="PF05485">
    <property type="entry name" value="THAP"/>
    <property type="match status" value="1"/>
</dbReference>